<gene>
    <name evidence="2" type="ORF">H920_18974</name>
</gene>
<evidence type="ECO:0000313" key="2">
    <source>
        <dbReference type="EMBL" id="KFO19663.1"/>
    </source>
</evidence>
<evidence type="ECO:0000256" key="1">
    <source>
        <dbReference type="SAM" id="MobiDB-lite"/>
    </source>
</evidence>
<evidence type="ECO:0000313" key="3">
    <source>
        <dbReference type="Proteomes" id="UP000028990"/>
    </source>
</evidence>
<dbReference type="EMBL" id="KN124946">
    <property type="protein sequence ID" value="KFO19663.1"/>
    <property type="molecule type" value="Genomic_DNA"/>
</dbReference>
<feature type="region of interest" description="Disordered" evidence="1">
    <location>
        <begin position="208"/>
        <end position="265"/>
    </location>
</feature>
<dbReference type="AlphaFoldDB" id="A0A091CPU6"/>
<protein>
    <submittedName>
        <fullName evidence="2">Uncharacterized protein</fullName>
    </submittedName>
</protein>
<organism evidence="2 3">
    <name type="scientific">Fukomys damarensis</name>
    <name type="common">Damaraland mole rat</name>
    <name type="synonym">Cryptomys damarensis</name>
    <dbReference type="NCBI Taxonomy" id="885580"/>
    <lineage>
        <taxon>Eukaryota</taxon>
        <taxon>Metazoa</taxon>
        <taxon>Chordata</taxon>
        <taxon>Craniata</taxon>
        <taxon>Vertebrata</taxon>
        <taxon>Euteleostomi</taxon>
        <taxon>Mammalia</taxon>
        <taxon>Eutheria</taxon>
        <taxon>Euarchontoglires</taxon>
        <taxon>Glires</taxon>
        <taxon>Rodentia</taxon>
        <taxon>Hystricomorpha</taxon>
        <taxon>Bathyergidae</taxon>
        <taxon>Fukomys</taxon>
    </lineage>
</organism>
<sequence>MRDDGVFSTVDSSTLSAWVELTATPPGQWAELTGEDKTRIRSQKDRELQELWYSPPRMRAWMSGAGSDLQEDRSNIIFKVFCRQKEDNKCKSPAQDRLRATHQSLSSLASARLTSVMAIVERQVLNVKERQLCFGERAPRVTAAEQYQKGHTSSANLCKVGQLRGERASTAPTVPGKGTQDLDVQSYDFWKPERHDLGFVNKITQRQAMEEEPEPSPQCESSTRSQMPTDPGNTLEFKFEGNRMSPSYTQPPHKDRASLGAGVHE</sequence>
<accession>A0A091CPU6</accession>
<name>A0A091CPU6_FUKDA</name>
<reference evidence="2 3" key="1">
    <citation type="submission" date="2013-11" db="EMBL/GenBank/DDBJ databases">
        <title>The Damaraland mole rat (Fukomys damarensis) genome and evolution of African mole rats.</title>
        <authorList>
            <person name="Gladyshev V.N."/>
            <person name="Fang X."/>
        </authorList>
    </citation>
    <scope>NUCLEOTIDE SEQUENCE [LARGE SCALE GENOMIC DNA]</scope>
    <source>
        <tissue evidence="2">Liver</tissue>
    </source>
</reference>
<feature type="compositionally biased region" description="Basic and acidic residues" evidence="1">
    <location>
        <begin position="252"/>
        <end position="265"/>
    </location>
</feature>
<proteinExistence type="predicted"/>
<keyword evidence="3" id="KW-1185">Reference proteome</keyword>
<feature type="compositionally biased region" description="Polar residues" evidence="1">
    <location>
        <begin position="223"/>
        <end position="232"/>
    </location>
</feature>
<dbReference type="Proteomes" id="UP000028990">
    <property type="component" value="Unassembled WGS sequence"/>
</dbReference>